<evidence type="ECO:0000256" key="7">
    <source>
        <dbReference type="ARBA" id="ARBA00023270"/>
    </source>
</evidence>
<comment type="pathway">
    <text evidence="2 9 10">Carbohydrate degradation; pentose phosphate pathway; D-glyceraldehyde 3-phosphate and beta-D-fructose 6-phosphate from D-ribose 5-phosphate and D-xylulose 5-phosphate (non-oxidative stage): step 2/3.</text>
</comment>
<keyword evidence="6 9" id="KW-0570">Pentose shunt</keyword>
<evidence type="ECO:0000313" key="11">
    <source>
        <dbReference type="EMBL" id="MFD2277608.1"/>
    </source>
</evidence>
<protein>
    <recommendedName>
        <fullName evidence="4 9">Transaldolase</fullName>
        <ecNumber evidence="4 9">2.2.1.2</ecNumber>
    </recommendedName>
</protein>
<dbReference type="EC" id="2.2.1.2" evidence="4 9"/>
<dbReference type="Gene3D" id="3.20.20.70">
    <property type="entry name" value="Aldolase class I"/>
    <property type="match status" value="1"/>
</dbReference>
<feature type="active site" description="Schiff-base intermediate with substrate" evidence="9">
    <location>
        <position position="132"/>
    </location>
</feature>
<dbReference type="PROSITE" id="PS00958">
    <property type="entry name" value="TRANSALDOLASE_2"/>
    <property type="match status" value="1"/>
</dbReference>
<dbReference type="EMBL" id="JBHUJC010000043">
    <property type="protein sequence ID" value="MFD2277608.1"/>
    <property type="molecule type" value="Genomic_DNA"/>
</dbReference>
<dbReference type="PANTHER" id="PTHR10683">
    <property type="entry name" value="TRANSALDOLASE"/>
    <property type="match status" value="1"/>
</dbReference>
<dbReference type="SUPFAM" id="SSF51569">
    <property type="entry name" value="Aldolase"/>
    <property type="match status" value="1"/>
</dbReference>
<comment type="function">
    <text evidence="1 9 10">Transaldolase is important for the balance of metabolites in the pentose-phosphate pathway.</text>
</comment>
<reference evidence="12" key="1">
    <citation type="journal article" date="2019" name="Int. J. Syst. Evol. Microbiol.">
        <title>The Global Catalogue of Microorganisms (GCM) 10K type strain sequencing project: providing services to taxonomists for standard genome sequencing and annotation.</title>
        <authorList>
            <consortium name="The Broad Institute Genomics Platform"/>
            <consortium name="The Broad Institute Genome Sequencing Center for Infectious Disease"/>
            <person name="Wu L."/>
            <person name="Ma J."/>
        </authorList>
    </citation>
    <scope>NUCLEOTIDE SEQUENCE [LARGE SCALE GENOMIC DNA]</scope>
    <source>
        <strain evidence="12">JCM 16545</strain>
    </source>
</reference>
<dbReference type="InterPro" id="IPR018225">
    <property type="entry name" value="Transaldolase_AS"/>
</dbReference>
<gene>
    <name evidence="9 11" type="primary">tal</name>
    <name evidence="11" type="ORF">ACFSQZ_14150</name>
</gene>
<dbReference type="NCBIfam" id="TIGR00874">
    <property type="entry name" value="talAB"/>
    <property type="match status" value="1"/>
</dbReference>
<keyword evidence="7 9" id="KW-0704">Schiff base</keyword>
<comment type="similarity">
    <text evidence="3 9 10">Belongs to the transaldolase family. Type 1 subfamily.</text>
</comment>
<dbReference type="CDD" id="cd00957">
    <property type="entry name" value="Transaldolase_TalAB"/>
    <property type="match status" value="1"/>
</dbReference>
<dbReference type="InterPro" id="IPR004730">
    <property type="entry name" value="Transaldolase_1"/>
</dbReference>
<evidence type="ECO:0000256" key="8">
    <source>
        <dbReference type="ARBA" id="ARBA00048810"/>
    </source>
</evidence>
<dbReference type="InterPro" id="IPR001585">
    <property type="entry name" value="TAL/FSA"/>
</dbReference>
<comment type="subcellular location">
    <subcellularLocation>
        <location evidence="9">Cytoplasm</location>
    </subcellularLocation>
</comment>
<name>A0ABW5E8G6_9BACT</name>
<dbReference type="InterPro" id="IPR013785">
    <property type="entry name" value="Aldolase_TIM"/>
</dbReference>
<dbReference type="Pfam" id="PF00923">
    <property type="entry name" value="TAL_FSA"/>
    <property type="match status" value="1"/>
</dbReference>
<dbReference type="NCBIfam" id="NF009001">
    <property type="entry name" value="PRK12346.1"/>
    <property type="match status" value="1"/>
</dbReference>
<dbReference type="HAMAP" id="MF_00492">
    <property type="entry name" value="Transaldolase_1"/>
    <property type="match status" value="1"/>
</dbReference>
<comment type="caution">
    <text evidence="11">The sequence shown here is derived from an EMBL/GenBank/DDBJ whole genome shotgun (WGS) entry which is preliminary data.</text>
</comment>
<evidence type="ECO:0000256" key="3">
    <source>
        <dbReference type="ARBA" id="ARBA00008012"/>
    </source>
</evidence>
<organism evidence="11 12">
    <name type="scientific">Rubritalea spongiae</name>
    <dbReference type="NCBI Taxonomy" id="430797"/>
    <lineage>
        <taxon>Bacteria</taxon>
        <taxon>Pseudomonadati</taxon>
        <taxon>Verrucomicrobiota</taxon>
        <taxon>Verrucomicrobiia</taxon>
        <taxon>Verrucomicrobiales</taxon>
        <taxon>Rubritaleaceae</taxon>
        <taxon>Rubritalea</taxon>
    </lineage>
</organism>
<keyword evidence="9" id="KW-0963">Cytoplasm</keyword>
<dbReference type="PANTHER" id="PTHR10683:SF18">
    <property type="entry name" value="TRANSALDOLASE"/>
    <property type="match status" value="1"/>
</dbReference>
<evidence type="ECO:0000256" key="1">
    <source>
        <dbReference type="ARBA" id="ARBA00003518"/>
    </source>
</evidence>
<evidence type="ECO:0000256" key="10">
    <source>
        <dbReference type="RuleBase" id="RU004155"/>
    </source>
</evidence>
<accession>A0ABW5E8G6</accession>
<evidence type="ECO:0000256" key="2">
    <source>
        <dbReference type="ARBA" id="ARBA00004857"/>
    </source>
</evidence>
<evidence type="ECO:0000256" key="9">
    <source>
        <dbReference type="HAMAP-Rule" id="MF_00492"/>
    </source>
</evidence>
<dbReference type="PROSITE" id="PS01054">
    <property type="entry name" value="TRANSALDOLASE_1"/>
    <property type="match status" value="1"/>
</dbReference>
<evidence type="ECO:0000256" key="5">
    <source>
        <dbReference type="ARBA" id="ARBA00022679"/>
    </source>
</evidence>
<keyword evidence="12" id="KW-1185">Reference proteome</keyword>
<evidence type="ECO:0000256" key="6">
    <source>
        <dbReference type="ARBA" id="ARBA00023126"/>
    </source>
</evidence>
<dbReference type="RefSeq" id="WP_377093715.1">
    <property type="nucleotide sequence ID" value="NZ_JBHSJM010000001.1"/>
</dbReference>
<dbReference type="GO" id="GO:0004801">
    <property type="term" value="F:transaldolase activity"/>
    <property type="evidence" value="ECO:0007669"/>
    <property type="project" value="UniProtKB-EC"/>
</dbReference>
<evidence type="ECO:0000313" key="12">
    <source>
        <dbReference type="Proteomes" id="UP001597297"/>
    </source>
</evidence>
<sequence>MSNQLESLKGYTTIVADTGDFQSIAEYTPQDATTNPSLILKASQQAEYSALVDKAVAEFADSDLSGDAKTEAIIDRLLILFGLEILKVVPGRVSTEVDARLSFDAASTVAKAHQLIAAYEAEGISRERVLIKIASTWEGIKAAEELEKEGIRCNLTLLFSMAQAVACAEANVQLISPFVGRIYDWYKAKNGVEYTGAEDPGVQSVSQIFNYYKKFGYKTEVMGASFRNVSQIIELSGCDLLTISPALLQQLKDASGEVELKLDPAKAAEADIEKISLDEKAFRFMFNEDAMATEKTAEGIRAFSADIVKLEKLITDRI</sequence>
<dbReference type="Proteomes" id="UP001597297">
    <property type="component" value="Unassembled WGS sequence"/>
</dbReference>
<keyword evidence="5 9" id="KW-0808">Transferase</keyword>
<comment type="catalytic activity">
    <reaction evidence="8 9 10">
        <text>D-sedoheptulose 7-phosphate + D-glyceraldehyde 3-phosphate = D-erythrose 4-phosphate + beta-D-fructose 6-phosphate</text>
        <dbReference type="Rhea" id="RHEA:17053"/>
        <dbReference type="ChEBI" id="CHEBI:16897"/>
        <dbReference type="ChEBI" id="CHEBI:57483"/>
        <dbReference type="ChEBI" id="CHEBI:57634"/>
        <dbReference type="ChEBI" id="CHEBI:59776"/>
        <dbReference type="EC" id="2.2.1.2"/>
    </reaction>
</comment>
<evidence type="ECO:0000256" key="4">
    <source>
        <dbReference type="ARBA" id="ARBA00013151"/>
    </source>
</evidence>
<proteinExistence type="inferred from homology"/>